<dbReference type="GO" id="GO:0005634">
    <property type="term" value="C:nucleus"/>
    <property type="evidence" value="ECO:0007669"/>
    <property type="project" value="UniProtKB-SubCell"/>
</dbReference>
<dbReference type="FunFam" id="3.80.10.10:FF:000055">
    <property type="entry name" value="Protein phosphatase 1 regulatory subunit 7"/>
    <property type="match status" value="1"/>
</dbReference>
<sequence length="359" mass="40320">MTASADKAVSGGEHDTGSKPPVTGNGSSPKSDNAGSSVKMTEIEDPRIDYLTADSELTEDLPDDSQVIDLVHLKIRSLEDLKLYRFTQLTSLCLRQNLIESISEVEVLPVDSFQNLDLYDNRIKHISSNVNKLVNLENLDLSFNKIKHIKNVDQLVMLKNLYFVQNKISVIENLSTLKNLKNLELGGNRIQEIGRNSFEGLGNLEELWLGKNSIPRLVNLSPLKSLKILSIQANRLRKIEGLEQLENLEELYISHNFIAEINGLEKNTRLTTLDITSNKVTKIENVKHLRNLTDLWASFNQIDQTFESLGEELGGLPGLETIYLEGNPIQTKNATAYRRKLVMNLGPSLQKIDATFIRG</sequence>
<dbReference type="SMART" id="SM00365">
    <property type="entry name" value="LRR_SD22"/>
    <property type="match status" value="11"/>
</dbReference>
<accession>A0A7G3ZFV4</accession>
<dbReference type="GeneID" id="59325526"/>
<dbReference type="PANTHER" id="PTHR46652:SF3">
    <property type="entry name" value="LEUCINE-RICH REPEAT-CONTAINING PROTEIN 9"/>
    <property type="match status" value="1"/>
</dbReference>
<comment type="similarity">
    <text evidence="5">Belongs to the SDS22 family.</text>
</comment>
<keyword evidence="3" id="KW-0677">Repeat</keyword>
<dbReference type="InterPro" id="IPR050836">
    <property type="entry name" value="SDS22/Internalin_LRR"/>
</dbReference>
<dbReference type="SUPFAM" id="SSF52058">
    <property type="entry name" value="L domain-like"/>
    <property type="match status" value="1"/>
</dbReference>
<dbReference type="KEGG" id="tgb:HG536_0C05590"/>
<dbReference type="InterPro" id="IPR032675">
    <property type="entry name" value="LRR_dom_sf"/>
</dbReference>
<keyword evidence="8" id="KW-1185">Reference proteome</keyword>
<evidence type="ECO:0000256" key="1">
    <source>
        <dbReference type="ARBA" id="ARBA00004123"/>
    </source>
</evidence>
<evidence type="ECO:0000256" key="6">
    <source>
        <dbReference type="SAM" id="MobiDB-lite"/>
    </source>
</evidence>
<dbReference type="EMBL" id="CP059248">
    <property type="protein sequence ID" value="QLL32390.1"/>
    <property type="molecule type" value="Genomic_DNA"/>
</dbReference>
<evidence type="ECO:0000256" key="5">
    <source>
        <dbReference type="ARBA" id="ARBA00023460"/>
    </source>
</evidence>
<evidence type="ECO:0000313" key="8">
    <source>
        <dbReference type="Proteomes" id="UP000515788"/>
    </source>
</evidence>
<dbReference type="Gene3D" id="3.80.10.10">
    <property type="entry name" value="Ribonuclease Inhibitor"/>
    <property type="match status" value="2"/>
</dbReference>
<dbReference type="AlphaFoldDB" id="A0A7G3ZFV4"/>
<keyword evidence="2" id="KW-0433">Leucine-rich repeat</keyword>
<dbReference type="PROSITE" id="PS51450">
    <property type="entry name" value="LRR"/>
    <property type="match status" value="8"/>
</dbReference>
<comment type="subcellular location">
    <subcellularLocation>
        <location evidence="1">Nucleus</location>
    </subcellularLocation>
</comment>
<proteinExistence type="inferred from homology"/>
<dbReference type="InterPro" id="IPR001611">
    <property type="entry name" value="Leu-rich_rpt"/>
</dbReference>
<dbReference type="Proteomes" id="UP000515788">
    <property type="component" value="Chromosome 3"/>
</dbReference>
<evidence type="ECO:0000256" key="4">
    <source>
        <dbReference type="ARBA" id="ARBA00023242"/>
    </source>
</evidence>
<dbReference type="OrthoDB" id="266138at2759"/>
<gene>
    <name evidence="7" type="ORF">HG536_0C05590</name>
</gene>
<protein>
    <recommendedName>
        <fullName evidence="9">Protein phosphatase 1 regulatory subunit 7</fullName>
    </recommendedName>
</protein>
<evidence type="ECO:0008006" key="9">
    <source>
        <dbReference type="Google" id="ProtNLM"/>
    </source>
</evidence>
<dbReference type="PANTHER" id="PTHR46652">
    <property type="entry name" value="LEUCINE-RICH REPEAT AND IQ DOMAIN-CONTAINING PROTEIN 1-RELATED"/>
    <property type="match status" value="1"/>
</dbReference>
<name>A0A7G3ZFV4_9SACH</name>
<reference evidence="7 8" key="1">
    <citation type="submission" date="2020-06" db="EMBL/GenBank/DDBJ databases">
        <title>The yeast mating-type switching endonuclease HO is a domesticated member of an unorthodox homing genetic element family.</title>
        <authorList>
            <person name="Coughlan A.Y."/>
            <person name="Lombardi L."/>
            <person name="Braun-Galleani S."/>
            <person name="Martos A.R."/>
            <person name="Galeote V."/>
            <person name="Bigey F."/>
            <person name="Dequin S."/>
            <person name="Byrne K.P."/>
            <person name="Wolfe K.H."/>
        </authorList>
    </citation>
    <scope>NUCLEOTIDE SEQUENCE [LARGE SCALE GENOMIC DNA]</scope>
    <source>
        <strain evidence="7 8">CBS764</strain>
    </source>
</reference>
<evidence type="ECO:0000256" key="3">
    <source>
        <dbReference type="ARBA" id="ARBA00022737"/>
    </source>
</evidence>
<organism evidence="7 8">
    <name type="scientific">Torulaspora globosa</name>
    <dbReference type="NCBI Taxonomy" id="48254"/>
    <lineage>
        <taxon>Eukaryota</taxon>
        <taxon>Fungi</taxon>
        <taxon>Dikarya</taxon>
        <taxon>Ascomycota</taxon>
        <taxon>Saccharomycotina</taxon>
        <taxon>Saccharomycetes</taxon>
        <taxon>Saccharomycetales</taxon>
        <taxon>Saccharomycetaceae</taxon>
        <taxon>Torulaspora</taxon>
    </lineage>
</organism>
<dbReference type="Pfam" id="PF13855">
    <property type="entry name" value="LRR_8"/>
    <property type="match status" value="1"/>
</dbReference>
<feature type="region of interest" description="Disordered" evidence="6">
    <location>
        <begin position="1"/>
        <end position="42"/>
    </location>
</feature>
<dbReference type="RefSeq" id="XP_037139065.1">
    <property type="nucleotide sequence ID" value="XM_037283169.1"/>
</dbReference>
<dbReference type="Pfam" id="PF12799">
    <property type="entry name" value="LRR_4"/>
    <property type="match status" value="1"/>
</dbReference>
<feature type="compositionally biased region" description="Polar residues" evidence="6">
    <location>
        <begin position="24"/>
        <end position="39"/>
    </location>
</feature>
<evidence type="ECO:0000256" key="2">
    <source>
        <dbReference type="ARBA" id="ARBA00022614"/>
    </source>
</evidence>
<evidence type="ECO:0000313" key="7">
    <source>
        <dbReference type="EMBL" id="QLL32390.1"/>
    </source>
</evidence>
<dbReference type="InterPro" id="IPR003591">
    <property type="entry name" value="Leu-rich_rpt_typical-subtyp"/>
</dbReference>
<dbReference type="InterPro" id="IPR025875">
    <property type="entry name" value="Leu-rich_rpt_4"/>
</dbReference>
<dbReference type="SMART" id="SM00369">
    <property type="entry name" value="LRR_TYP"/>
    <property type="match status" value="6"/>
</dbReference>
<keyword evidence="4" id="KW-0539">Nucleus</keyword>